<dbReference type="InterPro" id="IPR045866">
    <property type="entry name" value="FAM210A/B-like"/>
</dbReference>
<feature type="region of interest" description="Disordered" evidence="1">
    <location>
        <begin position="95"/>
        <end position="118"/>
    </location>
</feature>
<dbReference type="OrthoDB" id="426386at2759"/>
<sequence length="266" mass="30076">MSRLRGIFREHRSPIISIRQRRSQPVMLKSPRLLQLFRQTAFHDATLRAPMRQTIARRLPQLPSPTAPQRRGLTSGNANALLGKRLWRTVQGKARPNVRTRRGYSSQAADGAKPRSLSERMKEMSRKYGWTVTGIYLGLSVLDFPFCFLAVKWFGTERIAEIEHKIMDGFWDIAEKVMPSLKDRRLEKEASAAEEAAAAAREAGDQVAEQAKSKNPGLGTQLLLAYGVHKSLIFFRIPITLAITPKVVKQLRKWGWQIGKPKPTPA</sequence>
<evidence type="ECO:0000256" key="1">
    <source>
        <dbReference type="SAM" id="MobiDB-lite"/>
    </source>
</evidence>
<dbReference type="GO" id="GO:0005739">
    <property type="term" value="C:mitochondrion"/>
    <property type="evidence" value="ECO:0007669"/>
    <property type="project" value="TreeGrafter"/>
</dbReference>
<dbReference type="Proteomes" id="UP000230605">
    <property type="component" value="Chromosome 4"/>
</dbReference>
<dbReference type="Pfam" id="PF06916">
    <property type="entry name" value="FAM210A-B_dom"/>
    <property type="match status" value="1"/>
</dbReference>
<reference evidence="3 4" key="1">
    <citation type="submission" date="2015-10" db="EMBL/GenBank/DDBJ databases">
        <title>The cercosporin biosynthetic gene cluster was horizontally transferred to several fungal lineages and shown to be expanded in Cercospora beticola based on microsynteny with recipient genomes.</title>
        <authorList>
            <person name="De Jonge R."/>
            <person name="Ebert M.K."/>
            <person name="Suttle J.C."/>
            <person name="Jurick Ii W.M."/>
            <person name="Secor G.A."/>
            <person name="Thomma B.P."/>
            <person name="Van De Peer Y."/>
            <person name="Bolton M.D."/>
        </authorList>
    </citation>
    <scope>NUCLEOTIDE SEQUENCE [LARGE SCALE GENOMIC DNA]</scope>
    <source>
        <strain evidence="3 4">09-40</strain>
    </source>
</reference>
<evidence type="ECO:0000313" key="4">
    <source>
        <dbReference type="Proteomes" id="UP000230605"/>
    </source>
</evidence>
<evidence type="ECO:0000259" key="2">
    <source>
        <dbReference type="Pfam" id="PF06916"/>
    </source>
</evidence>
<protein>
    <submittedName>
        <fullName evidence="3">Hypotheticalsprotein</fullName>
    </submittedName>
</protein>
<gene>
    <name evidence="3" type="ORF">CB0940_04542</name>
</gene>
<dbReference type="AlphaFoldDB" id="A0A2G5HK33"/>
<organism evidence="3 4">
    <name type="scientific">Cercospora beticola</name>
    <name type="common">Sugarbeet leaf spot fungus</name>
    <dbReference type="NCBI Taxonomy" id="122368"/>
    <lineage>
        <taxon>Eukaryota</taxon>
        <taxon>Fungi</taxon>
        <taxon>Dikarya</taxon>
        <taxon>Ascomycota</taxon>
        <taxon>Pezizomycotina</taxon>
        <taxon>Dothideomycetes</taxon>
        <taxon>Dothideomycetidae</taxon>
        <taxon>Mycosphaerellales</taxon>
        <taxon>Mycosphaerellaceae</taxon>
        <taxon>Cercospora</taxon>
    </lineage>
</organism>
<dbReference type="PANTHER" id="PTHR21377:SF0">
    <property type="entry name" value="PROTEIN FAM210B, MITOCHONDRIAL"/>
    <property type="match status" value="1"/>
</dbReference>
<evidence type="ECO:0000313" key="3">
    <source>
        <dbReference type="EMBL" id="PIA92573.1"/>
    </source>
</evidence>
<comment type="caution">
    <text evidence="3">The sequence shown here is derived from an EMBL/GenBank/DDBJ whole genome shotgun (WGS) entry which is preliminary data.</text>
</comment>
<proteinExistence type="predicted"/>
<dbReference type="InterPro" id="IPR009688">
    <property type="entry name" value="FAM210A/B-like_dom"/>
</dbReference>
<feature type="domain" description="DUF1279" evidence="2">
    <location>
        <begin position="119"/>
        <end position="245"/>
    </location>
</feature>
<accession>A0A2G5HK33</accession>
<dbReference type="EMBL" id="LKMD01000105">
    <property type="protein sequence ID" value="PIA92573.1"/>
    <property type="molecule type" value="Genomic_DNA"/>
</dbReference>
<name>A0A2G5HK33_CERBT</name>
<dbReference type="PANTHER" id="PTHR21377">
    <property type="entry name" value="PROTEIN FAM210B, MITOCHONDRIAL"/>
    <property type="match status" value="1"/>
</dbReference>